<dbReference type="GO" id="GO:0003677">
    <property type="term" value="F:DNA binding"/>
    <property type="evidence" value="ECO:0007669"/>
    <property type="project" value="UniProtKB-UniRule"/>
</dbReference>
<evidence type="ECO:0000256" key="3">
    <source>
        <dbReference type="ARBA" id="ARBA00023163"/>
    </source>
</evidence>
<dbReference type="Gene3D" id="1.10.357.10">
    <property type="entry name" value="Tetracycline Repressor, domain 2"/>
    <property type="match status" value="1"/>
</dbReference>
<comment type="caution">
    <text evidence="6">The sequence shown here is derived from an EMBL/GenBank/DDBJ whole genome shotgun (WGS) entry which is preliminary data.</text>
</comment>
<sequence>MKRAEQKAATRAMILDLAARRLREEGLAGNAVHRLMRDCGLTHGGFYVHFPSKDALDVAALEQAMAEHGSRDAALPPGLPTAERRKQRARRYLSRAHRDDSANGCPLAALLSEVAHAGSDLRETFQHLLAGIVTDTGDAEGPSPPSEELALAALAMGGLALARAVPDAALSDAILSACRDATATLADAYAAQKEV</sequence>
<dbReference type="InterPro" id="IPR036271">
    <property type="entry name" value="Tet_transcr_reg_TetR-rel_C_sf"/>
</dbReference>
<reference evidence="6 7" key="1">
    <citation type="journal article" date="1994" name="Int. J. Syst. Bacteriol.">
        <title>Phylogenetic positions of novel aerobic, bacteriochlorophyll a-containing bacteria and description of Roseococcus thiosulfatophilus gen. nov., sp. nov., Erythromicrobium ramosum gen. nov., sp. nov., and Erythrobacter litoralis sp. nov.</title>
        <authorList>
            <person name="Yurkov V."/>
            <person name="Stackebrandt E."/>
            <person name="Holmes A."/>
            <person name="Fuerst J.A."/>
            <person name="Hugenholtz P."/>
            <person name="Golecki J."/>
            <person name="Gad'on N."/>
            <person name="Gorlenko V.M."/>
            <person name="Kompantseva E.I."/>
            <person name="Drews G."/>
        </authorList>
    </citation>
    <scope>NUCLEOTIDE SEQUENCE [LARGE SCALE GENOMIC DNA]</scope>
    <source>
        <strain evidence="6 7">KR-99</strain>
    </source>
</reference>
<dbReference type="PANTHER" id="PTHR47506:SF7">
    <property type="entry name" value="TRANSCRIPTIONAL REGULATORY PROTEIN"/>
    <property type="match status" value="1"/>
</dbReference>
<protein>
    <submittedName>
        <fullName evidence="6">TetR/AcrR family transcriptional regulator</fullName>
    </submittedName>
</protein>
<accession>A0A7V8RDC8</accession>
<evidence type="ECO:0000256" key="1">
    <source>
        <dbReference type="ARBA" id="ARBA00023015"/>
    </source>
</evidence>
<proteinExistence type="predicted"/>
<dbReference type="InterPro" id="IPR001647">
    <property type="entry name" value="HTH_TetR"/>
</dbReference>
<dbReference type="PANTHER" id="PTHR47506">
    <property type="entry name" value="TRANSCRIPTIONAL REGULATORY PROTEIN"/>
    <property type="match status" value="1"/>
</dbReference>
<dbReference type="AlphaFoldDB" id="A0A7V8RDC8"/>
<evidence type="ECO:0000256" key="2">
    <source>
        <dbReference type="ARBA" id="ARBA00023125"/>
    </source>
</evidence>
<dbReference type="RefSeq" id="WP_181267233.1">
    <property type="nucleotide sequence ID" value="NZ_BAAAGB010000001.1"/>
</dbReference>
<evidence type="ECO:0000313" key="7">
    <source>
        <dbReference type="Proteomes" id="UP000589292"/>
    </source>
</evidence>
<feature type="DNA-binding region" description="H-T-H motif" evidence="4">
    <location>
        <begin position="31"/>
        <end position="50"/>
    </location>
</feature>
<evidence type="ECO:0000259" key="5">
    <source>
        <dbReference type="PROSITE" id="PS50977"/>
    </source>
</evidence>
<keyword evidence="3" id="KW-0804">Transcription</keyword>
<dbReference type="InterPro" id="IPR009057">
    <property type="entry name" value="Homeodomain-like_sf"/>
</dbReference>
<keyword evidence="1" id="KW-0805">Transcription regulation</keyword>
<dbReference type="Proteomes" id="UP000589292">
    <property type="component" value="Unassembled WGS sequence"/>
</dbReference>
<feature type="domain" description="HTH tetR-type" evidence="5">
    <location>
        <begin position="8"/>
        <end position="68"/>
    </location>
</feature>
<dbReference type="EMBL" id="VDES01000002">
    <property type="protein sequence ID" value="MBA1374395.1"/>
    <property type="molecule type" value="Genomic_DNA"/>
</dbReference>
<keyword evidence="7" id="KW-1185">Reference proteome</keyword>
<dbReference type="SUPFAM" id="SSF46689">
    <property type="entry name" value="Homeodomain-like"/>
    <property type="match status" value="1"/>
</dbReference>
<dbReference type="SUPFAM" id="SSF48498">
    <property type="entry name" value="Tetracyclin repressor-like, C-terminal domain"/>
    <property type="match status" value="1"/>
</dbReference>
<dbReference type="PROSITE" id="PS50977">
    <property type="entry name" value="HTH_TETR_2"/>
    <property type="match status" value="1"/>
</dbReference>
<dbReference type="Pfam" id="PF00440">
    <property type="entry name" value="TetR_N"/>
    <property type="match status" value="1"/>
</dbReference>
<evidence type="ECO:0000256" key="4">
    <source>
        <dbReference type="PROSITE-ProRule" id="PRU00335"/>
    </source>
</evidence>
<organism evidence="6 7">
    <name type="scientific">Sphingomonas ursincola</name>
    <dbReference type="NCBI Taxonomy" id="56361"/>
    <lineage>
        <taxon>Bacteria</taxon>
        <taxon>Pseudomonadati</taxon>
        <taxon>Pseudomonadota</taxon>
        <taxon>Alphaproteobacteria</taxon>
        <taxon>Sphingomonadales</taxon>
        <taxon>Sphingomonadaceae</taxon>
        <taxon>Sphingomonas</taxon>
    </lineage>
</organism>
<gene>
    <name evidence="6" type="ORF">FG486_08595</name>
</gene>
<name>A0A7V8RDC8_9SPHN</name>
<evidence type="ECO:0000313" key="6">
    <source>
        <dbReference type="EMBL" id="MBA1374395.1"/>
    </source>
</evidence>
<dbReference type="Gene3D" id="1.10.10.60">
    <property type="entry name" value="Homeodomain-like"/>
    <property type="match status" value="1"/>
</dbReference>
<keyword evidence="2 4" id="KW-0238">DNA-binding</keyword>